<dbReference type="EMBL" id="KZ270054">
    <property type="protein sequence ID" value="OZC06880.1"/>
    <property type="molecule type" value="Genomic_DNA"/>
</dbReference>
<sequence>MHNGVGLQTARGSDTNRFVQAIWQTCAVEETRGCNSEAELNEPKLKLTAEQRIQVAYGELDMDAEMDNRDTHVYIKAAMKNRVGYALFHKN</sequence>
<name>A0A183HEW3_9BILA</name>
<gene>
    <name evidence="1" type="ORF">X798_06119</name>
</gene>
<dbReference type="AlphaFoldDB" id="A0A183HEW3"/>
<proteinExistence type="predicted"/>
<dbReference type="OrthoDB" id="5865991at2759"/>
<dbReference type="Proteomes" id="UP000242913">
    <property type="component" value="Unassembled WGS sequence"/>
</dbReference>
<accession>A0A183HEW3</accession>
<evidence type="ECO:0000313" key="2">
    <source>
        <dbReference type="Proteomes" id="UP000242913"/>
    </source>
</evidence>
<reference evidence="1 2" key="1">
    <citation type="submission" date="2015-12" db="EMBL/GenBank/DDBJ databases">
        <title>Draft genome of the nematode, Onchocerca flexuosa.</title>
        <authorList>
            <person name="Mitreva M."/>
        </authorList>
    </citation>
    <scope>NUCLEOTIDE SEQUENCE [LARGE SCALE GENOMIC DNA]</scope>
    <source>
        <strain evidence="1">Red Deer</strain>
    </source>
</reference>
<dbReference type="WBParaSite" id="OFLC_0000602401-mRNA-1">
    <property type="protein sequence ID" value="OFLC_0000602401-mRNA-1"/>
    <property type="gene ID" value="OFLC_0000602401"/>
</dbReference>
<evidence type="ECO:0000313" key="3">
    <source>
        <dbReference type="WBParaSite" id="OFLC_0000602401-mRNA-1"/>
    </source>
</evidence>
<keyword evidence="2" id="KW-1185">Reference proteome</keyword>
<organism evidence="3">
    <name type="scientific">Onchocerca flexuosa</name>
    <dbReference type="NCBI Taxonomy" id="387005"/>
    <lineage>
        <taxon>Eukaryota</taxon>
        <taxon>Metazoa</taxon>
        <taxon>Ecdysozoa</taxon>
        <taxon>Nematoda</taxon>
        <taxon>Chromadorea</taxon>
        <taxon>Rhabditida</taxon>
        <taxon>Spirurina</taxon>
        <taxon>Spiruromorpha</taxon>
        <taxon>Filarioidea</taxon>
        <taxon>Onchocercidae</taxon>
        <taxon>Onchocerca</taxon>
    </lineage>
</organism>
<reference evidence="3" key="2">
    <citation type="submission" date="2016-06" db="UniProtKB">
        <authorList>
            <consortium name="WormBaseParasite"/>
        </authorList>
    </citation>
    <scope>IDENTIFICATION</scope>
</reference>
<evidence type="ECO:0000313" key="1">
    <source>
        <dbReference type="EMBL" id="OZC06880.1"/>
    </source>
</evidence>
<protein>
    <submittedName>
        <fullName evidence="1 3">Uncharacterized protein</fullName>
    </submittedName>
</protein>